<organism evidence="2 3">
    <name type="scientific">Flammeovirga yaeyamensis</name>
    <dbReference type="NCBI Taxonomy" id="367791"/>
    <lineage>
        <taxon>Bacteria</taxon>
        <taxon>Pseudomonadati</taxon>
        <taxon>Bacteroidota</taxon>
        <taxon>Cytophagia</taxon>
        <taxon>Cytophagales</taxon>
        <taxon>Flammeovirgaceae</taxon>
        <taxon>Flammeovirga</taxon>
    </lineage>
</organism>
<dbReference type="EMBL" id="CP076132">
    <property type="protein sequence ID" value="QWG00587.1"/>
    <property type="molecule type" value="Genomic_DNA"/>
</dbReference>
<keyword evidence="3" id="KW-1185">Reference proteome</keyword>
<accession>A0AAX1MZS2</accession>
<dbReference type="Pfam" id="PF08570">
    <property type="entry name" value="DUF1761"/>
    <property type="match status" value="1"/>
</dbReference>
<keyword evidence="1" id="KW-0812">Transmembrane</keyword>
<dbReference type="AlphaFoldDB" id="A0AAX1MZS2"/>
<evidence type="ECO:0000313" key="3">
    <source>
        <dbReference type="Proteomes" id="UP000678679"/>
    </source>
</evidence>
<evidence type="ECO:0000313" key="2">
    <source>
        <dbReference type="EMBL" id="QWG00587.1"/>
    </source>
</evidence>
<dbReference type="KEGG" id="fya:KMW28_13085"/>
<dbReference type="InterPro" id="IPR013879">
    <property type="entry name" value="DUF1761"/>
</dbReference>
<feature type="transmembrane region" description="Helical" evidence="1">
    <location>
        <begin position="52"/>
        <end position="73"/>
    </location>
</feature>
<name>A0AAX1MZS2_9BACT</name>
<feature type="transmembrane region" description="Helical" evidence="1">
    <location>
        <begin position="85"/>
        <end position="106"/>
    </location>
</feature>
<gene>
    <name evidence="2" type="ORF">KMW28_13085</name>
</gene>
<dbReference type="RefSeq" id="WP_169663028.1">
    <property type="nucleotide sequence ID" value="NZ_CP076132.1"/>
</dbReference>
<evidence type="ECO:0000256" key="1">
    <source>
        <dbReference type="SAM" id="Phobius"/>
    </source>
</evidence>
<dbReference type="Proteomes" id="UP000678679">
    <property type="component" value="Chromosome 1"/>
</dbReference>
<feature type="transmembrane region" description="Helical" evidence="1">
    <location>
        <begin position="113"/>
        <end position="135"/>
    </location>
</feature>
<reference evidence="2 3" key="1">
    <citation type="submission" date="2021-05" db="EMBL/GenBank/DDBJ databases">
        <title>Comparative genomic studies on the polysaccharide-degrading batcterial strains of the Flammeovirga genus.</title>
        <authorList>
            <person name="Zewei F."/>
            <person name="Zheng Z."/>
            <person name="Yu L."/>
            <person name="Ruyue G."/>
            <person name="Yanhong M."/>
            <person name="Yuanyuan C."/>
            <person name="Jingyan G."/>
            <person name="Wenjun H."/>
        </authorList>
    </citation>
    <scope>NUCLEOTIDE SEQUENCE [LARGE SCALE GENOMIC DNA]</scope>
    <source>
        <strain evidence="2 3">NBRC:100898</strain>
    </source>
</reference>
<protein>
    <submittedName>
        <fullName evidence="2">DUF1761 family protein</fullName>
    </submittedName>
</protein>
<feature type="transmembrane region" description="Helical" evidence="1">
    <location>
        <begin position="6"/>
        <end position="31"/>
    </location>
</feature>
<keyword evidence="1" id="KW-1133">Transmembrane helix</keyword>
<sequence>MNFENINFLAVFVAAIAAFILGAIWYSAIFGKAWQKELGFTDEYLQKANMPLIFGSSFVLMLITSFGLAMFNAHSGQSLDATLGAFHGLMVGLMFVGTSMGINYLYQRRSIKLWLIDAGYQILFLTIEGAIIGAWQ</sequence>
<keyword evidence="1" id="KW-0472">Membrane</keyword>
<proteinExistence type="predicted"/>